<dbReference type="Gene3D" id="3.60.15.10">
    <property type="entry name" value="Ribonuclease Z/Hydroxyacylglutathione hydrolase-like"/>
    <property type="match status" value="1"/>
</dbReference>
<dbReference type="InterPro" id="IPR001279">
    <property type="entry name" value="Metallo-B-lactamas"/>
</dbReference>
<dbReference type="SMART" id="SM00450">
    <property type="entry name" value="RHOD"/>
    <property type="match status" value="1"/>
</dbReference>
<comment type="caution">
    <text evidence="3">The sequence shown here is derived from an EMBL/GenBank/DDBJ whole genome shotgun (WGS) entry which is preliminary data.</text>
</comment>
<dbReference type="InterPro" id="IPR044528">
    <property type="entry name" value="POD-like_MBL-fold"/>
</dbReference>
<dbReference type="CDD" id="cd00158">
    <property type="entry name" value="RHOD"/>
    <property type="match status" value="1"/>
</dbReference>
<dbReference type="InterPro" id="IPR001763">
    <property type="entry name" value="Rhodanese-like_dom"/>
</dbReference>
<dbReference type="Pfam" id="PF00753">
    <property type="entry name" value="Lactamase_B"/>
    <property type="match status" value="1"/>
</dbReference>
<dbReference type="PANTHER" id="PTHR43084">
    <property type="entry name" value="PERSULFIDE DIOXYGENASE ETHE1"/>
    <property type="match status" value="1"/>
</dbReference>
<reference evidence="3 4" key="1">
    <citation type="submission" date="2017-10" db="EMBL/GenBank/DDBJ databases">
        <title>Bacillus sp. nov., a halophilic bacterium isolated from a Yangshapao Lake.</title>
        <authorList>
            <person name="Wang H."/>
        </authorList>
    </citation>
    <scope>NUCLEOTIDE SEQUENCE [LARGE SCALE GENOMIC DNA]</scope>
    <source>
        <strain evidence="3 4">YSP-3</strain>
    </source>
</reference>
<feature type="domain" description="Rhodanese" evidence="2">
    <location>
        <begin position="382"/>
        <end position="470"/>
    </location>
</feature>
<dbReference type="SMART" id="SM00849">
    <property type="entry name" value="Lactamase_B"/>
    <property type="match status" value="1"/>
</dbReference>
<sequence>MFLKYFYDDSLAQASYMVGCQATGEAAIVDPSRNIEAYIRTAEKQGFTITAALETHIHADFVSGSIELSDRTGATVYHSAEGERNGGYSFPASVNTAPVRHKDTINIGKTVFEVLHTPGHTPEHISFLLTDGANPKKPIGIFTGDFVFVGDVGRPDLLEKSVGVKDSATKGASQMFESLKQFKQLDDYLQVWPGHGAGSSCGKALGAVPTTTVGYEKQFNPALQYDDEQSFSDFLLDGQPEPPAYFKEMKELNKGVTGLLGAIEQPVEFAYSEEKIRELAQDEQALVVDTRPSSLYSQGHLAGTINIPYPDGFLEWMGWLTDYRLNVYLIAEPEVKASLAEAFYSIGIDNVRGFFSPKNVSQAKEQRTYETVPPSEIKELKREDKIRIVDVRFENEWNAERIPGAIHVMLGSLQEEAEEKIPHDKPVAVHCASGKRSAIAASILLNKGYEVKNIGGGFAKWKADSLETEKP</sequence>
<dbReference type="Proteomes" id="UP000248066">
    <property type="component" value="Unassembled WGS sequence"/>
</dbReference>
<gene>
    <name evidence="3" type="ORF">CR205_02630</name>
</gene>
<protein>
    <submittedName>
        <fullName evidence="3">MBL fold metallo-hydrolase</fullName>
    </submittedName>
</protein>
<evidence type="ECO:0000313" key="3">
    <source>
        <dbReference type="EMBL" id="PYZ97509.1"/>
    </source>
</evidence>
<dbReference type="OrthoDB" id="9784009at2"/>
<proteinExistence type="predicted"/>
<dbReference type="FunFam" id="3.60.15.10:FF:000030">
    <property type="entry name" value="Metallo-beta-lactamase family protein"/>
    <property type="match status" value="1"/>
</dbReference>
<keyword evidence="3" id="KW-0378">Hydrolase</keyword>
<keyword evidence="1" id="KW-0479">Metal-binding</keyword>
<dbReference type="GO" id="GO:0070813">
    <property type="term" value="P:hydrogen sulfide metabolic process"/>
    <property type="evidence" value="ECO:0007669"/>
    <property type="project" value="TreeGrafter"/>
</dbReference>
<dbReference type="CDD" id="cd07724">
    <property type="entry name" value="POD-like_MBL-fold"/>
    <property type="match status" value="1"/>
</dbReference>
<organism evidence="3 4">
    <name type="scientific">Alteribacter lacisalsi</name>
    <dbReference type="NCBI Taxonomy" id="2045244"/>
    <lineage>
        <taxon>Bacteria</taxon>
        <taxon>Bacillati</taxon>
        <taxon>Bacillota</taxon>
        <taxon>Bacilli</taxon>
        <taxon>Bacillales</taxon>
        <taxon>Bacillaceae</taxon>
        <taxon>Alteribacter</taxon>
    </lineage>
</organism>
<feature type="domain" description="Rhodanese" evidence="2">
    <location>
        <begin position="281"/>
        <end position="311"/>
    </location>
</feature>
<dbReference type="InterPro" id="IPR036873">
    <property type="entry name" value="Rhodanese-like_dom_sf"/>
</dbReference>
<accession>A0A2W0HKX5</accession>
<dbReference type="InterPro" id="IPR036866">
    <property type="entry name" value="RibonucZ/Hydroxyglut_hydro"/>
</dbReference>
<dbReference type="Pfam" id="PF00581">
    <property type="entry name" value="Rhodanese"/>
    <property type="match status" value="2"/>
</dbReference>
<name>A0A2W0HKX5_9BACI</name>
<evidence type="ECO:0000313" key="4">
    <source>
        <dbReference type="Proteomes" id="UP000248066"/>
    </source>
</evidence>
<dbReference type="PANTHER" id="PTHR43084:SF1">
    <property type="entry name" value="PERSULFIDE DIOXYGENASE ETHE1, MITOCHONDRIAL"/>
    <property type="match status" value="1"/>
</dbReference>
<dbReference type="GO" id="GO:0046872">
    <property type="term" value="F:metal ion binding"/>
    <property type="evidence" value="ECO:0007669"/>
    <property type="project" value="UniProtKB-KW"/>
</dbReference>
<dbReference type="AlphaFoldDB" id="A0A2W0HKX5"/>
<evidence type="ECO:0000259" key="2">
    <source>
        <dbReference type="PROSITE" id="PS50206"/>
    </source>
</evidence>
<dbReference type="EMBL" id="PDOF01000001">
    <property type="protein sequence ID" value="PYZ97509.1"/>
    <property type="molecule type" value="Genomic_DNA"/>
</dbReference>
<dbReference type="SUPFAM" id="SSF56281">
    <property type="entry name" value="Metallo-hydrolase/oxidoreductase"/>
    <property type="match status" value="1"/>
</dbReference>
<dbReference type="InterPro" id="IPR051682">
    <property type="entry name" value="Mito_Persulfide_Diox"/>
</dbReference>
<dbReference type="GO" id="GO:0050313">
    <property type="term" value="F:sulfur dioxygenase activity"/>
    <property type="evidence" value="ECO:0007669"/>
    <property type="project" value="InterPro"/>
</dbReference>
<dbReference type="GO" id="GO:0006749">
    <property type="term" value="P:glutathione metabolic process"/>
    <property type="evidence" value="ECO:0007669"/>
    <property type="project" value="InterPro"/>
</dbReference>
<dbReference type="PROSITE" id="PS50206">
    <property type="entry name" value="RHODANESE_3"/>
    <property type="match status" value="2"/>
</dbReference>
<keyword evidence="4" id="KW-1185">Reference proteome</keyword>
<evidence type="ECO:0000256" key="1">
    <source>
        <dbReference type="ARBA" id="ARBA00022723"/>
    </source>
</evidence>
<dbReference type="RefSeq" id="WP_110516658.1">
    <property type="nucleotide sequence ID" value="NZ_PDOF01000001.1"/>
</dbReference>
<dbReference type="GO" id="GO:0016787">
    <property type="term" value="F:hydrolase activity"/>
    <property type="evidence" value="ECO:0007669"/>
    <property type="project" value="UniProtKB-KW"/>
</dbReference>
<dbReference type="Gene3D" id="3.40.250.10">
    <property type="entry name" value="Rhodanese-like domain"/>
    <property type="match status" value="2"/>
</dbReference>
<dbReference type="SUPFAM" id="SSF52821">
    <property type="entry name" value="Rhodanese/Cell cycle control phosphatase"/>
    <property type="match status" value="2"/>
</dbReference>